<feature type="chain" id="PRO_5040757574" description="Heterokaryon incompatibility domain-containing protein" evidence="1">
    <location>
        <begin position="21"/>
        <end position="909"/>
    </location>
</feature>
<dbReference type="Pfam" id="PF06985">
    <property type="entry name" value="HET"/>
    <property type="match status" value="1"/>
</dbReference>
<feature type="domain" description="Heterokaryon incompatibility" evidence="2">
    <location>
        <begin position="229"/>
        <end position="394"/>
    </location>
</feature>
<keyword evidence="1" id="KW-0732">Signal</keyword>
<sequence>MLVKNLLAAAALGLTSFAAAKQGIDRSCGLKIAPCPEDTECIPNSPDCTDLNRCTGRCYFKNQYQTCGGFTPKPPPPCKKGTSCIDDSRIPNSCGMACDMTGICAPKKLHQCRGIAGLECPKGLWCYDDPSDDCDPENGGPFNAQSPSGLLPLQMNSHTLKTSIYQPLDNPSQRIRLLQIQRPPKLSPELINQITVVGYLGALLSPPRHTQTPIKCKLLTFKLDETPTYKALSYTWGSLGHVGTIQVDGQDVPVGRNLFTALQRLYHDSSVEYLWADALCINQSDDEEKSHQVPLMSQIYSLADTVFVWLGEALDSTEEAFSFMRTSLSYGLELIDVIGMESDDWDSTSSSAHFPRLEAFMREKMESLNTDSNKRAMEQLFENPYWTRIWVLQEFSHASSCHLICGHHTIDMANMNLFLFFWETASRLQLSFAGSPDWDDDIFGPLREFLQVRTGTSTGQAYRAEFQKQSGWHEFLGDRSQQTSPAHSDIFTLFVKTVRYKATDIRDKVYALLNLIPSEHRIVEPNYRLSEASLYRDLITSGITHYDSLYCITMGGIGTFEDSTYPNLPSWIPDFRRMGNSQFPYAPPIFMVGFGNHNNLDASGSRGPLYSFSDQQLKAKGFLVDKIGKVTQIPSVDKSIILSSILLSLGTDDWKQNGQTGIYKELFKAIFPPQLLIEPYDPFSEGSDPSWAAEKTLASGFMISLGVASLTHYFSDKFENQYMSREREGQNPTMVEALQFVAVEGNPALSYLFSACYEDLITGVSQSDDPVAHQAIGDQLYQQATIAFGTGKTEENGDTGEAYLIPFHELSDSDSAAKFASIFLDRLQSLWASRAFAVTERGYMGFVRPGTRVGDEVCILYGCPSPLVIRPDEGEYLLVGDCCFEGMMRGEMVKKQEEGEFVLQDLTFK</sequence>
<name>A0A9W8W3G5_9HYPO</name>
<evidence type="ECO:0000313" key="3">
    <source>
        <dbReference type="EMBL" id="KAJ4307633.1"/>
    </source>
</evidence>
<reference evidence="3" key="1">
    <citation type="submission" date="2022-10" db="EMBL/GenBank/DDBJ databases">
        <title>Tapping the CABI collections for fungal endophytes: first genome assemblies for Collariella, Neodidymelliopsis, Ascochyta clinopodiicola, Didymella pomorum, Didymosphaeria variabile, Neocosmospora piperis and Neocucurbitaria cava.</title>
        <authorList>
            <person name="Hill R."/>
        </authorList>
    </citation>
    <scope>NUCLEOTIDE SEQUENCE</scope>
    <source>
        <strain evidence="3">IMI 366586</strain>
    </source>
</reference>
<dbReference type="InterPro" id="IPR052895">
    <property type="entry name" value="HetReg/Transcr_Mod"/>
</dbReference>
<feature type="signal peptide" evidence="1">
    <location>
        <begin position="1"/>
        <end position="20"/>
    </location>
</feature>
<comment type="caution">
    <text evidence="3">The sequence shown here is derived from an EMBL/GenBank/DDBJ whole genome shotgun (WGS) entry which is preliminary data.</text>
</comment>
<dbReference type="PANTHER" id="PTHR24148:SF64">
    <property type="entry name" value="HETEROKARYON INCOMPATIBILITY DOMAIN-CONTAINING PROTEIN"/>
    <property type="match status" value="1"/>
</dbReference>
<evidence type="ECO:0000313" key="4">
    <source>
        <dbReference type="Proteomes" id="UP001140502"/>
    </source>
</evidence>
<gene>
    <name evidence="3" type="ORF">N0V84_012595</name>
</gene>
<dbReference type="Proteomes" id="UP001140502">
    <property type="component" value="Unassembled WGS sequence"/>
</dbReference>
<organism evidence="3 4">
    <name type="scientific">Fusarium piperis</name>
    <dbReference type="NCBI Taxonomy" id="1435070"/>
    <lineage>
        <taxon>Eukaryota</taxon>
        <taxon>Fungi</taxon>
        <taxon>Dikarya</taxon>
        <taxon>Ascomycota</taxon>
        <taxon>Pezizomycotina</taxon>
        <taxon>Sordariomycetes</taxon>
        <taxon>Hypocreomycetidae</taxon>
        <taxon>Hypocreales</taxon>
        <taxon>Nectriaceae</taxon>
        <taxon>Fusarium</taxon>
        <taxon>Fusarium solani species complex</taxon>
    </lineage>
</organism>
<keyword evidence="4" id="KW-1185">Reference proteome</keyword>
<proteinExistence type="predicted"/>
<accession>A0A9W8W3G5</accession>
<evidence type="ECO:0000259" key="2">
    <source>
        <dbReference type="Pfam" id="PF06985"/>
    </source>
</evidence>
<dbReference type="EMBL" id="JAPEUR010000679">
    <property type="protein sequence ID" value="KAJ4307633.1"/>
    <property type="molecule type" value="Genomic_DNA"/>
</dbReference>
<evidence type="ECO:0000256" key="1">
    <source>
        <dbReference type="SAM" id="SignalP"/>
    </source>
</evidence>
<dbReference type="Pfam" id="PF26639">
    <property type="entry name" value="Het-6_barrel"/>
    <property type="match status" value="1"/>
</dbReference>
<dbReference type="AlphaFoldDB" id="A0A9W8W3G5"/>
<protein>
    <recommendedName>
        <fullName evidence="2">Heterokaryon incompatibility domain-containing protein</fullName>
    </recommendedName>
</protein>
<dbReference type="PANTHER" id="PTHR24148">
    <property type="entry name" value="ANKYRIN REPEAT DOMAIN-CONTAINING PROTEIN 39 HOMOLOG-RELATED"/>
    <property type="match status" value="1"/>
</dbReference>
<dbReference type="InterPro" id="IPR010730">
    <property type="entry name" value="HET"/>
</dbReference>
<dbReference type="OrthoDB" id="4476201at2759"/>